<feature type="region of interest" description="Disordered" evidence="1">
    <location>
        <begin position="51"/>
        <end position="70"/>
    </location>
</feature>
<dbReference type="AlphaFoldDB" id="A0A6V7PXT8"/>
<accession>A0A6V7PXT8</accession>
<dbReference type="EMBL" id="LR862153">
    <property type="protein sequence ID" value="CAD1835734.1"/>
    <property type="molecule type" value="Genomic_DNA"/>
</dbReference>
<name>A0A6V7PXT8_ANACO</name>
<keyword evidence="2" id="KW-0732">Signal</keyword>
<protein>
    <recommendedName>
        <fullName evidence="4">Secreted protein</fullName>
    </recommendedName>
</protein>
<gene>
    <name evidence="3" type="ORF">CB5_LOCUS18945</name>
</gene>
<reference evidence="3" key="1">
    <citation type="submission" date="2020-07" db="EMBL/GenBank/DDBJ databases">
        <authorList>
            <person name="Lin J."/>
        </authorList>
    </citation>
    <scope>NUCLEOTIDE SEQUENCE</scope>
</reference>
<evidence type="ECO:0008006" key="4">
    <source>
        <dbReference type="Google" id="ProtNLM"/>
    </source>
</evidence>
<evidence type="ECO:0000313" key="3">
    <source>
        <dbReference type="EMBL" id="CAD1835734.1"/>
    </source>
</evidence>
<organism evidence="3">
    <name type="scientific">Ananas comosus var. bracteatus</name>
    <name type="common">red pineapple</name>
    <dbReference type="NCBI Taxonomy" id="296719"/>
    <lineage>
        <taxon>Eukaryota</taxon>
        <taxon>Viridiplantae</taxon>
        <taxon>Streptophyta</taxon>
        <taxon>Embryophyta</taxon>
        <taxon>Tracheophyta</taxon>
        <taxon>Spermatophyta</taxon>
        <taxon>Magnoliopsida</taxon>
        <taxon>Liliopsida</taxon>
        <taxon>Poales</taxon>
        <taxon>Bromeliaceae</taxon>
        <taxon>Bromelioideae</taxon>
        <taxon>Ananas</taxon>
    </lineage>
</organism>
<sequence length="101" mass="10656">MMGSLNLTLAAISCSLLLLLLLLSSSAAASAAKVAAPPESRSQWETLSERNFSSRSISIPTSSSSWSPSPGFSGLVEEKRMVSVSLVQYRSCVGALFCNAR</sequence>
<evidence type="ECO:0000256" key="1">
    <source>
        <dbReference type="SAM" id="MobiDB-lite"/>
    </source>
</evidence>
<evidence type="ECO:0000256" key="2">
    <source>
        <dbReference type="SAM" id="SignalP"/>
    </source>
</evidence>
<feature type="chain" id="PRO_5028346091" description="Secreted protein" evidence="2">
    <location>
        <begin position="32"/>
        <end position="101"/>
    </location>
</feature>
<proteinExistence type="predicted"/>
<feature type="signal peptide" evidence="2">
    <location>
        <begin position="1"/>
        <end position="31"/>
    </location>
</feature>
<feature type="compositionally biased region" description="Low complexity" evidence="1">
    <location>
        <begin position="53"/>
        <end position="70"/>
    </location>
</feature>